<dbReference type="Pfam" id="PF14378">
    <property type="entry name" value="PAP2_3"/>
    <property type="match status" value="1"/>
</dbReference>
<feature type="transmembrane region" description="Helical" evidence="1">
    <location>
        <begin position="320"/>
        <end position="342"/>
    </location>
</feature>
<dbReference type="EMBL" id="JACHGI010000029">
    <property type="protein sequence ID" value="MBB6470403.1"/>
    <property type="molecule type" value="Genomic_DNA"/>
</dbReference>
<name>A0A8E1WKW3_9HYPH</name>
<dbReference type="RefSeq" id="WP_182575915.1">
    <property type="nucleotide sequence ID" value="NZ_JACHGI010000029.1"/>
</dbReference>
<dbReference type="AlphaFoldDB" id="A0A8E1WKW3"/>
<dbReference type="InterPro" id="IPR026841">
    <property type="entry name" value="Aur1/Ipt1"/>
</dbReference>
<keyword evidence="1" id="KW-1133">Transmembrane helix</keyword>
<evidence type="ECO:0000259" key="2">
    <source>
        <dbReference type="Pfam" id="PF14378"/>
    </source>
</evidence>
<feature type="transmembrane region" description="Helical" evidence="1">
    <location>
        <begin position="265"/>
        <end position="285"/>
    </location>
</feature>
<organism evidence="3 4">
    <name type="scientific">Aminobacter carboxidus</name>
    <dbReference type="NCBI Taxonomy" id="376165"/>
    <lineage>
        <taxon>Bacteria</taxon>
        <taxon>Pseudomonadati</taxon>
        <taxon>Pseudomonadota</taxon>
        <taxon>Alphaproteobacteria</taxon>
        <taxon>Hyphomicrobiales</taxon>
        <taxon>Phyllobacteriaceae</taxon>
        <taxon>Aminobacter</taxon>
    </lineage>
</organism>
<reference evidence="3 4" key="1">
    <citation type="submission" date="2020-08" db="EMBL/GenBank/DDBJ databases">
        <title>Genomic Encyclopedia of Type Strains, Phase IV (KMG-IV): sequencing the most valuable type-strain genomes for metagenomic binning, comparative biology and taxonomic classification.</title>
        <authorList>
            <person name="Goeker M."/>
        </authorList>
    </citation>
    <scope>NUCLEOTIDE SEQUENCE [LARGE SCALE GENOMIC DNA]</scope>
    <source>
        <strain evidence="3 4">DSM 17454</strain>
    </source>
</reference>
<feature type="transmembrane region" description="Helical" evidence="1">
    <location>
        <begin position="51"/>
        <end position="72"/>
    </location>
</feature>
<evidence type="ECO:0000256" key="1">
    <source>
        <dbReference type="SAM" id="Phobius"/>
    </source>
</evidence>
<evidence type="ECO:0000313" key="4">
    <source>
        <dbReference type="Proteomes" id="UP000532373"/>
    </source>
</evidence>
<evidence type="ECO:0000313" key="3">
    <source>
        <dbReference type="EMBL" id="MBB6470403.1"/>
    </source>
</evidence>
<sequence>MNPWLSRFFVVSRQYSWLYVGMVGHIGIMWLMIQLGYLVPYYQAGLFYMRVATHLIVNLSLLYMLVVVVRLLREGRQNPTRALIGALREALIAHDRYIHVPHVLIISILTIRTFATIKSSIPTVNAFSWDLRFMAADRLLFGGYDAYQWTSLLFGSTPALVGLNFLYNLWLILVISAIVWCAFMRNNHLRMQYMFAMFLAWVVAGNFLAVFFSSAGPCFLERLTGDHAFDPLMSSLKLANEQTGMIWALLAQDALWAAYTSNDGAISGISAMPSLHVVFAVLLYCALRHQGSVARSAGLAFAVLVLVGSVQLGWHYAVDGIAGVVLALAFWRLAGSLASLALGSPRYDAPATAEPS</sequence>
<keyword evidence="1" id="KW-0812">Transmembrane</keyword>
<gene>
    <name evidence="3" type="ORF">HNQ96_006301</name>
</gene>
<feature type="transmembrane region" description="Helical" evidence="1">
    <location>
        <begin position="17"/>
        <end position="39"/>
    </location>
</feature>
<dbReference type="Proteomes" id="UP000532373">
    <property type="component" value="Unassembled WGS sequence"/>
</dbReference>
<feature type="domain" description="Inositolphosphotransferase Aur1/Ipt1" evidence="2">
    <location>
        <begin position="134"/>
        <end position="331"/>
    </location>
</feature>
<comment type="caution">
    <text evidence="3">The sequence shown here is derived from an EMBL/GenBank/DDBJ whole genome shotgun (WGS) entry which is preliminary data.</text>
</comment>
<feature type="transmembrane region" description="Helical" evidence="1">
    <location>
        <begin position="195"/>
        <end position="215"/>
    </location>
</feature>
<protein>
    <recommendedName>
        <fullName evidence="2">Inositolphosphotransferase Aur1/Ipt1 domain-containing protein</fullName>
    </recommendedName>
</protein>
<accession>A0A8E1WKW3</accession>
<feature type="transmembrane region" description="Helical" evidence="1">
    <location>
        <begin position="97"/>
        <end position="115"/>
    </location>
</feature>
<keyword evidence="1" id="KW-0472">Membrane</keyword>
<feature type="transmembrane region" description="Helical" evidence="1">
    <location>
        <begin position="297"/>
        <end position="314"/>
    </location>
</feature>
<dbReference type="GO" id="GO:0016020">
    <property type="term" value="C:membrane"/>
    <property type="evidence" value="ECO:0007669"/>
    <property type="project" value="UniProtKB-SubCell"/>
</dbReference>
<proteinExistence type="predicted"/>
<dbReference type="InterPro" id="IPR036938">
    <property type="entry name" value="PAP2/HPO_sf"/>
</dbReference>
<feature type="transmembrane region" description="Helical" evidence="1">
    <location>
        <begin position="165"/>
        <end position="183"/>
    </location>
</feature>
<dbReference type="SUPFAM" id="SSF48317">
    <property type="entry name" value="Acid phosphatase/Vanadium-dependent haloperoxidase"/>
    <property type="match status" value="1"/>
</dbReference>